<dbReference type="Gene3D" id="3.30.1490.20">
    <property type="entry name" value="ATP-grasp fold, A domain"/>
    <property type="match status" value="1"/>
</dbReference>
<dbReference type="OrthoDB" id="1195727at2"/>
<dbReference type="InterPro" id="IPR011761">
    <property type="entry name" value="ATP-grasp"/>
</dbReference>
<keyword evidence="1" id="KW-0436">Ligase</keyword>
<dbReference type="Proteomes" id="UP000190897">
    <property type="component" value="Unassembled WGS sequence"/>
</dbReference>
<evidence type="ECO:0000313" key="7">
    <source>
        <dbReference type="Proteomes" id="UP000190897"/>
    </source>
</evidence>
<sequence length="404" mass="45932">MARALTFLCISTYFKGNDFLKALKESGNKVFLITAKKLEHKPWVRDSVDEFFYVEEGEDGKYNMNEIINGLAYVMRDRPIDRVVALDDFDVEKAAHIREYFRIPGMGQTTGRYFRDKLAMRTKAAESGILVPGFSALFNDEAINNFIEKYPGPWMIKPRSEASATGIKKMENAAELWETIHQLGDKRHAYLVEQYKPGNVYHVDSISYNGRVIFSWNSKYLAPPFDVAHGGGIFRSVTVPFDSSEEHALETLAVDLLKAFGLKHSASHTEVIRCHDDGKYYFLETSSRVGGANLSEMVEASSGINLWKEWAKMETAEAKGDNYKLPAVRKDYSGIIISLARQEWPDLSVFNDPEIVWRMNEPYHVGLVVRAKSREKVIELLDKYAEIIQKDYHASAPAPDRPAH</sequence>
<dbReference type="PROSITE" id="PS50975">
    <property type="entry name" value="ATP_GRASP"/>
    <property type="match status" value="1"/>
</dbReference>
<dbReference type="PANTHER" id="PTHR43585">
    <property type="entry name" value="FUMIPYRROLE BIOSYNTHESIS PROTEIN C"/>
    <property type="match status" value="1"/>
</dbReference>
<dbReference type="AlphaFoldDB" id="A0A1T5FZI6"/>
<keyword evidence="7" id="KW-1185">Reference proteome</keyword>
<dbReference type="EMBL" id="FUZA01000004">
    <property type="protein sequence ID" value="SKC01655.1"/>
    <property type="molecule type" value="Genomic_DNA"/>
</dbReference>
<evidence type="ECO:0000259" key="5">
    <source>
        <dbReference type="PROSITE" id="PS50975"/>
    </source>
</evidence>
<evidence type="ECO:0000313" key="6">
    <source>
        <dbReference type="EMBL" id="SKC01655.1"/>
    </source>
</evidence>
<dbReference type="STRING" id="651661.SAMN05660293_03642"/>
<dbReference type="Gene3D" id="3.30.470.20">
    <property type="entry name" value="ATP-grasp fold, B domain"/>
    <property type="match status" value="1"/>
</dbReference>
<evidence type="ECO:0000256" key="2">
    <source>
        <dbReference type="ARBA" id="ARBA00022741"/>
    </source>
</evidence>
<evidence type="ECO:0000256" key="1">
    <source>
        <dbReference type="ARBA" id="ARBA00022598"/>
    </source>
</evidence>
<dbReference type="PANTHER" id="PTHR43585:SF2">
    <property type="entry name" value="ATP-GRASP ENZYME FSQD"/>
    <property type="match status" value="1"/>
</dbReference>
<keyword evidence="2 4" id="KW-0547">Nucleotide-binding</keyword>
<dbReference type="GO" id="GO:0005524">
    <property type="term" value="F:ATP binding"/>
    <property type="evidence" value="ECO:0007669"/>
    <property type="project" value="UniProtKB-UniRule"/>
</dbReference>
<evidence type="ECO:0000256" key="3">
    <source>
        <dbReference type="ARBA" id="ARBA00022840"/>
    </source>
</evidence>
<dbReference type="RefSeq" id="WP_082216129.1">
    <property type="nucleotide sequence ID" value="NZ_FUZA01000004.1"/>
</dbReference>
<name>A0A1T5FZI6_9BACT</name>
<dbReference type="SUPFAM" id="SSF56059">
    <property type="entry name" value="Glutathione synthetase ATP-binding domain-like"/>
    <property type="match status" value="1"/>
</dbReference>
<dbReference type="Gene3D" id="3.40.50.20">
    <property type="match status" value="1"/>
</dbReference>
<evidence type="ECO:0000256" key="4">
    <source>
        <dbReference type="PROSITE-ProRule" id="PRU00409"/>
    </source>
</evidence>
<dbReference type="GO" id="GO:0016874">
    <property type="term" value="F:ligase activity"/>
    <property type="evidence" value="ECO:0007669"/>
    <property type="project" value="UniProtKB-KW"/>
</dbReference>
<feature type="domain" description="ATP-grasp" evidence="5">
    <location>
        <begin position="121"/>
        <end position="315"/>
    </location>
</feature>
<dbReference type="InterPro" id="IPR013815">
    <property type="entry name" value="ATP_grasp_subdomain_1"/>
</dbReference>
<gene>
    <name evidence="6" type="ORF">SAMN05660293_03642</name>
</gene>
<organism evidence="6 7">
    <name type="scientific">Dyadobacter psychrophilus</name>
    <dbReference type="NCBI Taxonomy" id="651661"/>
    <lineage>
        <taxon>Bacteria</taxon>
        <taxon>Pseudomonadati</taxon>
        <taxon>Bacteroidota</taxon>
        <taxon>Cytophagia</taxon>
        <taxon>Cytophagales</taxon>
        <taxon>Spirosomataceae</taxon>
        <taxon>Dyadobacter</taxon>
    </lineage>
</organism>
<proteinExistence type="predicted"/>
<dbReference type="GO" id="GO:0046872">
    <property type="term" value="F:metal ion binding"/>
    <property type="evidence" value="ECO:0007669"/>
    <property type="project" value="InterPro"/>
</dbReference>
<dbReference type="InterPro" id="IPR052032">
    <property type="entry name" value="ATP-dep_AA_Ligase"/>
</dbReference>
<accession>A0A1T5FZI6</accession>
<keyword evidence="3 4" id="KW-0067">ATP-binding</keyword>
<reference evidence="7" key="1">
    <citation type="submission" date="2017-02" db="EMBL/GenBank/DDBJ databases">
        <authorList>
            <person name="Varghese N."/>
            <person name="Submissions S."/>
        </authorList>
    </citation>
    <scope>NUCLEOTIDE SEQUENCE [LARGE SCALE GENOMIC DNA]</scope>
    <source>
        <strain evidence="7">DSM 22270</strain>
    </source>
</reference>
<protein>
    <recommendedName>
        <fullName evidence="5">ATP-grasp domain-containing protein</fullName>
    </recommendedName>
</protein>